<evidence type="ECO:0000256" key="4">
    <source>
        <dbReference type="ARBA" id="ARBA00022833"/>
    </source>
</evidence>
<feature type="domain" description="Alcohol dehydrogenase-like N-terminal" evidence="6">
    <location>
        <begin position="36"/>
        <end position="144"/>
    </location>
</feature>
<protein>
    <submittedName>
        <fullName evidence="7">GroES-like protein</fullName>
    </submittedName>
</protein>
<reference evidence="7 8" key="1">
    <citation type="submission" date="2018-02" db="EMBL/GenBank/DDBJ databases">
        <title>The genomes of Aspergillus section Nigri reveals drivers in fungal speciation.</title>
        <authorList>
            <consortium name="DOE Joint Genome Institute"/>
            <person name="Vesth T.C."/>
            <person name="Nybo J."/>
            <person name="Theobald S."/>
            <person name="Brandl J."/>
            <person name="Frisvad J.C."/>
            <person name="Nielsen K.F."/>
            <person name="Lyhne E.K."/>
            <person name="Kogle M.E."/>
            <person name="Kuo A."/>
            <person name="Riley R."/>
            <person name="Clum A."/>
            <person name="Nolan M."/>
            <person name="Lipzen A."/>
            <person name="Salamov A."/>
            <person name="Henrissat B."/>
            <person name="Wiebenga A."/>
            <person name="De vries R.P."/>
            <person name="Grigoriev I.V."/>
            <person name="Mortensen U.H."/>
            <person name="Andersen M.R."/>
            <person name="Baker S.E."/>
        </authorList>
    </citation>
    <scope>NUCLEOTIDE SEQUENCE [LARGE SCALE GENOMIC DNA]</scope>
    <source>
        <strain evidence="7 8">CBS 121057</strain>
    </source>
</reference>
<dbReference type="InterPro" id="IPR036291">
    <property type="entry name" value="NAD(P)-bd_dom_sf"/>
</dbReference>
<evidence type="ECO:0000256" key="3">
    <source>
        <dbReference type="ARBA" id="ARBA00022723"/>
    </source>
</evidence>
<evidence type="ECO:0000313" key="7">
    <source>
        <dbReference type="EMBL" id="PYI07734.1"/>
    </source>
</evidence>
<evidence type="ECO:0000313" key="8">
    <source>
        <dbReference type="Proteomes" id="UP000248423"/>
    </source>
</evidence>
<dbReference type="PANTHER" id="PTHR42940">
    <property type="entry name" value="ALCOHOL DEHYDROGENASE 1-RELATED"/>
    <property type="match status" value="1"/>
</dbReference>
<dbReference type="SUPFAM" id="SSF51735">
    <property type="entry name" value="NAD(P)-binding Rossmann-fold domains"/>
    <property type="match status" value="1"/>
</dbReference>
<proteinExistence type="inferred from homology"/>
<keyword evidence="8" id="KW-1185">Reference proteome</keyword>
<evidence type="ECO:0000256" key="1">
    <source>
        <dbReference type="ARBA" id="ARBA00001947"/>
    </source>
</evidence>
<dbReference type="VEuPathDB" id="FungiDB:BO78DRAFT_312120"/>
<dbReference type="PANTHER" id="PTHR42940:SF2">
    <property type="entry name" value="DEHYDROGENASE FAMILY OXIDOREDUCTASE, PUTATIVE (JCVI)-RELATED"/>
    <property type="match status" value="1"/>
</dbReference>
<organism evidence="7 8">
    <name type="scientific">Aspergillus sclerotiicarbonarius (strain CBS 121057 / IBT 28362)</name>
    <dbReference type="NCBI Taxonomy" id="1448318"/>
    <lineage>
        <taxon>Eukaryota</taxon>
        <taxon>Fungi</taxon>
        <taxon>Dikarya</taxon>
        <taxon>Ascomycota</taxon>
        <taxon>Pezizomycotina</taxon>
        <taxon>Eurotiomycetes</taxon>
        <taxon>Eurotiomycetidae</taxon>
        <taxon>Eurotiales</taxon>
        <taxon>Aspergillaceae</taxon>
        <taxon>Aspergillus</taxon>
        <taxon>Aspergillus subgen. Circumdati</taxon>
    </lineage>
</organism>
<dbReference type="AlphaFoldDB" id="A0A319EUC7"/>
<dbReference type="SUPFAM" id="SSF50129">
    <property type="entry name" value="GroES-like"/>
    <property type="match status" value="1"/>
</dbReference>
<dbReference type="Gene3D" id="3.40.50.720">
    <property type="entry name" value="NAD(P)-binding Rossmann-like Domain"/>
    <property type="match status" value="1"/>
</dbReference>
<gene>
    <name evidence="7" type="ORF">BO78DRAFT_312120</name>
</gene>
<dbReference type="Proteomes" id="UP000248423">
    <property type="component" value="Unassembled WGS sequence"/>
</dbReference>
<dbReference type="GO" id="GO:0046872">
    <property type="term" value="F:metal ion binding"/>
    <property type="evidence" value="ECO:0007669"/>
    <property type="project" value="UniProtKB-KW"/>
</dbReference>
<evidence type="ECO:0000259" key="6">
    <source>
        <dbReference type="Pfam" id="PF08240"/>
    </source>
</evidence>
<dbReference type="Pfam" id="PF08240">
    <property type="entry name" value="ADH_N"/>
    <property type="match status" value="1"/>
</dbReference>
<keyword evidence="4" id="KW-0862">Zinc</keyword>
<comment type="similarity">
    <text evidence="2">Belongs to the zinc-containing alcohol dehydrogenase family.</text>
</comment>
<dbReference type="EMBL" id="KZ826339">
    <property type="protein sequence ID" value="PYI07734.1"/>
    <property type="molecule type" value="Genomic_DNA"/>
</dbReference>
<dbReference type="InterPro" id="IPR013154">
    <property type="entry name" value="ADH-like_N"/>
</dbReference>
<dbReference type="OrthoDB" id="1879366at2759"/>
<dbReference type="GO" id="GO:0004022">
    <property type="term" value="F:alcohol dehydrogenase (NAD+) activity"/>
    <property type="evidence" value="ECO:0007669"/>
    <property type="project" value="TreeGrafter"/>
</dbReference>
<evidence type="ECO:0000256" key="2">
    <source>
        <dbReference type="ARBA" id="ARBA00008072"/>
    </source>
</evidence>
<keyword evidence="3" id="KW-0479">Metal-binding</keyword>
<dbReference type="Gene3D" id="3.90.180.10">
    <property type="entry name" value="Medium-chain alcohol dehydrogenases, catalytic domain"/>
    <property type="match status" value="1"/>
</dbReference>
<dbReference type="STRING" id="1448318.A0A319EUC7"/>
<dbReference type="GO" id="GO:0005737">
    <property type="term" value="C:cytoplasm"/>
    <property type="evidence" value="ECO:0007669"/>
    <property type="project" value="TreeGrafter"/>
</dbReference>
<comment type="cofactor">
    <cofactor evidence="1">
        <name>Zn(2+)</name>
        <dbReference type="ChEBI" id="CHEBI:29105"/>
    </cofactor>
</comment>
<sequence length="384" mass="41297">MRNVPVPATQKAIVTPEMGSTLNLVLSPVAVQDPAPGEAVLRILYSGICRSDASFSIGPQPGYPKHNHVAGHEGIGHVVKSHDPALLGRVCGLRYIGSICGSCTYCLRGLVTSCPLQKNIPKQIPGTFQQYVTVPSNCLIPIPEPLLTDDMDWALYTTALCSGSTALTSLRAARLHPDDVVIVLGIAGAIGHLTGAIAKHVLRARVIGIDFGSKIDLLSQDLDDYADVLLSMPEVDDEQTWSDFLAQLLQSCEKLRGGQGVSRMAESVIVSGSTFSAFRRLEQYVCDGGRIVCVGVPKGLNMLQIPLHAVVERNLVLTGNLMGGHQEALKVMGYIRSGWIKPKITKIDMEDIPHRMQGLVDCQTVGKVVARINEPVSFQSMGSD</sequence>
<accession>A0A319EUC7</accession>
<keyword evidence="5" id="KW-0560">Oxidoreductase</keyword>
<dbReference type="InterPro" id="IPR011032">
    <property type="entry name" value="GroES-like_sf"/>
</dbReference>
<name>A0A319EUC7_ASPSB</name>
<evidence type="ECO:0000256" key="5">
    <source>
        <dbReference type="ARBA" id="ARBA00023002"/>
    </source>
</evidence>